<evidence type="ECO:0000259" key="1">
    <source>
        <dbReference type="Pfam" id="PF23822"/>
    </source>
</evidence>
<keyword evidence="3" id="KW-1185">Reference proteome</keyword>
<dbReference type="EMBL" id="MF185728">
    <property type="protein sequence ID" value="ATG86537.1"/>
    <property type="molecule type" value="Genomic_DNA"/>
</dbReference>
<protein>
    <recommendedName>
        <fullName evidence="1">DUF7192 domain-containing protein</fullName>
    </recommendedName>
</protein>
<organism evidence="2 3">
    <name type="scientific">Mycobacterium phage Finemlucis</name>
    <dbReference type="NCBI Taxonomy" id="2015844"/>
    <lineage>
        <taxon>Viruses</taxon>
        <taxon>Duplodnaviria</taxon>
        <taxon>Heunggongvirae</taxon>
        <taxon>Uroviricota</taxon>
        <taxon>Caudoviricetes</taxon>
        <taxon>Vilmaviridae</taxon>
        <taxon>Lclasvirinae</taxon>
        <taxon>Faithunavirus</taxon>
        <taxon>Faithunavirus finemlucis</taxon>
    </lineage>
</organism>
<dbReference type="GeneID" id="63209524"/>
<dbReference type="InterPro" id="IPR055616">
    <property type="entry name" value="DUF7192"/>
</dbReference>
<gene>
    <name evidence="2" type="primary">136</name>
    <name evidence="2" type="ORF">SEA_FINEMLUCIS_136</name>
</gene>
<reference evidence="2 3" key="1">
    <citation type="submission" date="2017-06" db="EMBL/GenBank/DDBJ databases">
        <authorList>
            <person name="Herren C.D."/>
            <person name="Smith-Caldas M."/>
            <person name="Curl A.K."/>
            <person name="Carbajal J.A."/>
            <person name="Thornton M."/>
            <person name="Klein S."/>
            <person name="Atkinson C.A."/>
            <person name="Brown D."/>
            <person name="Clarkston C."/>
            <person name="Cox V.G."/>
            <person name="Helms T.L."/>
            <person name="Johnson B.M."/>
            <person name="Mosqueda S.M."/>
            <person name="Nichols J.M."/>
            <person name="Rafter T.E."/>
            <person name="Smith J.L."/>
            <person name="Snow J.A."/>
            <person name="Trosper K.M."/>
            <person name="Waner K.N."/>
            <person name="Zych M.G."/>
            <person name="Anderson M.S."/>
            <person name="Chang A.W."/>
            <person name="Martinez A.C."/>
            <person name="Vars S.J."/>
            <person name="Wagner K.E."/>
            <person name="Wiebe P.L."/>
            <person name="Williams T."/>
            <person name="Yanez C.P."/>
            <person name="Stoner T.H."/>
            <person name="Garlena R.A."/>
            <person name="Russell D.A."/>
            <person name="Pope W.H."/>
            <person name="Jacobs-Sera D."/>
            <person name="Hatfull G.F."/>
        </authorList>
    </citation>
    <scope>NUCLEOTIDE SEQUENCE [LARGE SCALE GENOMIC DNA]</scope>
</reference>
<dbReference type="Pfam" id="PF23822">
    <property type="entry name" value="DUF7192"/>
    <property type="match status" value="1"/>
</dbReference>
<accession>A0A291IA15</accession>
<evidence type="ECO:0000313" key="3">
    <source>
        <dbReference type="Proteomes" id="UP000231431"/>
    </source>
</evidence>
<name>A0A291IA15_9CAUD</name>
<feature type="domain" description="DUF7192" evidence="1">
    <location>
        <begin position="3"/>
        <end position="282"/>
    </location>
</feature>
<dbReference type="KEGG" id="vg:63209524"/>
<dbReference type="Proteomes" id="UP000231431">
    <property type="component" value="Segment"/>
</dbReference>
<proteinExistence type="predicted"/>
<evidence type="ECO:0000313" key="2">
    <source>
        <dbReference type="EMBL" id="ATG86537.1"/>
    </source>
</evidence>
<dbReference type="RefSeq" id="YP_010012964.1">
    <property type="nucleotide sequence ID" value="NC_053507.1"/>
</dbReference>
<sequence>MKVTNHGNIIHHTYGSLAEFAEYQRTHKHYNMGKRSAADNRAFSGVASINEACDKALAGLPEEGVRVLDTSRSLTDSAMRQVSAYDMESTYDVAGSYVDMGRFVTGEPECMIQATFDEVPITRPVVTIVSNINASGGIDKDDLRERGRLIVALIKAVETSGRSTELWTDSTNQARDKYRDRIDEYFRISVKIKSADQPLDMGAVMYAFTDPSMLRVLKFNAMHALPKSQYGKYSVGHGYGCVVRESVKVPETYGEGAVYLPAVHLSDNATETVTNVLRDLGIA</sequence>